<name>A0A835UUD4_VANPL</name>
<keyword evidence="1" id="KW-0106">Calcium</keyword>
<evidence type="ECO:0000313" key="4">
    <source>
        <dbReference type="Proteomes" id="UP000636800"/>
    </source>
</evidence>
<comment type="caution">
    <text evidence="3">The sequence shown here is derived from an EMBL/GenBank/DDBJ whole genome shotgun (WGS) entry which is preliminary data.</text>
</comment>
<evidence type="ECO:0000313" key="3">
    <source>
        <dbReference type="EMBL" id="KAG0476124.1"/>
    </source>
</evidence>
<dbReference type="GO" id="GO:0005509">
    <property type="term" value="F:calcium ion binding"/>
    <property type="evidence" value="ECO:0007669"/>
    <property type="project" value="InterPro"/>
</dbReference>
<proteinExistence type="predicted"/>
<evidence type="ECO:0000256" key="1">
    <source>
        <dbReference type="ARBA" id="ARBA00022837"/>
    </source>
</evidence>
<dbReference type="AlphaFoldDB" id="A0A835UUD4"/>
<feature type="domain" description="EF-hand" evidence="2">
    <location>
        <begin position="81"/>
        <end position="116"/>
    </location>
</feature>
<dbReference type="PROSITE" id="PS50222">
    <property type="entry name" value="EF_HAND_2"/>
    <property type="match status" value="1"/>
</dbReference>
<organism evidence="3 4">
    <name type="scientific">Vanilla planifolia</name>
    <name type="common">Vanilla</name>
    <dbReference type="NCBI Taxonomy" id="51239"/>
    <lineage>
        <taxon>Eukaryota</taxon>
        <taxon>Viridiplantae</taxon>
        <taxon>Streptophyta</taxon>
        <taxon>Embryophyta</taxon>
        <taxon>Tracheophyta</taxon>
        <taxon>Spermatophyta</taxon>
        <taxon>Magnoliopsida</taxon>
        <taxon>Liliopsida</taxon>
        <taxon>Asparagales</taxon>
        <taxon>Orchidaceae</taxon>
        <taxon>Vanilloideae</taxon>
        <taxon>Vanilleae</taxon>
        <taxon>Vanilla</taxon>
    </lineage>
</organism>
<sequence>MHSLGFYVTTVAMKTCLGKALYLMLCSRSALQFLIGSAHVRKQPPFMRACERAFDSLCIDGSTCFTTEKFRDIIRAAISTLSEESVDQLVHLFDVDKDGKIDRDDFLRCLWKNPLLVALFPQPNDDIVLTVHA</sequence>
<dbReference type="PROSITE" id="PS00018">
    <property type="entry name" value="EF_HAND_1"/>
    <property type="match status" value="1"/>
</dbReference>
<dbReference type="InterPro" id="IPR018247">
    <property type="entry name" value="EF_Hand_1_Ca_BS"/>
</dbReference>
<evidence type="ECO:0000259" key="2">
    <source>
        <dbReference type="PROSITE" id="PS50222"/>
    </source>
</evidence>
<dbReference type="Gene3D" id="1.10.238.10">
    <property type="entry name" value="EF-hand"/>
    <property type="match status" value="1"/>
</dbReference>
<reference evidence="3 4" key="1">
    <citation type="journal article" date="2020" name="Nat. Food">
        <title>A phased Vanilla planifolia genome enables genetic improvement of flavour and production.</title>
        <authorList>
            <person name="Hasing T."/>
            <person name="Tang H."/>
            <person name="Brym M."/>
            <person name="Khazi F."/>
            <person name="Huang T."/>
            <person name="Chambers A.H."/>
        </authorList>
    </citation>
    <scope>NUCLEOTIDE SEQUENCE [LARGE SCALE GENOMIC DNA]</scope>
    <source>
        <tissue evidence="3">Leaf</tissue>
    </source>
</reference>
<dbReference type="CDD" id="cd00051">
    <property type="entry name" value="EFh"/>
    <property type="match status" value="1"/>
</dbReference>
<dbReference type="Proteomes" id="UP000636800">
    <property type="component" value="Chromosome 6"/>
</dbReference>
<dbReference type="InterPro" id="IPR002048">
    <property type="entry name" value="EF_hand_dom"/>
</dbReference>
<dbReference type="Pfam" id="PF13499">
    <property type="entry name" value="EF-hand_7"/>
    <property type="match status" value="1"/>
</dbReference>
<accession>A0A835UUD4</accession>
<gene>
    <name evidence="3" type="ORF">HPP92_012965</name>
</gene>
<dbReference type="EMBL" id="JADCNL010000006">
    <property type="protein sequence ID" value="KAG0476124.1"/>
    <property type="molecule type" value="Genomic_DNA"/>
</dbReference>
<keyword evidence="4" id="KW-1185">Reference proteome</keyword>
<dbReference type="InterPro" id="IPR011992">
    <property type="entry name" value="EF-hand-dom_pair"/>
</dbReference>
<dbReference type="OrthoDB" id="1918432at2759"/>
<dbReference type="SUPFAM" id="SSF47473">
    <property type="entry name" value="EF-hand"/>
    <property type="match status" value="1"/>
</dbReference>
<protein>
    <recommendedName>
        <fullName evidence="2">EF-hand domain-containing protein</fullName>
    </recommendedName>
</protein>